<comment type="caution">
    <text evidence="3">The sequence shown here is derived from an EMBL/GenBank/DDBJ whole genome shotgun (WGS) entry which is preliminary data.</text>
</comment>
<dbReference type="Pfam" id="PF00107">
    <property type="entry name" value="ADH_zinc_N"/>
    <property type="match status" value="1"/>
</dbReference>
<dbReference type="GO" id="GO:0016651">
    <property type="term" value="F:oxidoreductase activity, acting on NAD(P)H"/>
    <property type="evidence" value="ECO:0007669"/>
    <property type="project" value="InterPro"/>
</dbReference>
<feature type="domain" description="Alcohol dehydrogenase-like C-terminal" evidence="2">
    <location>
        <begin position="77"/>
        <end position="146"/>
    </location>
</feature>
<dbReference type="InterPro" id="IPR013149">
    <property type="entry name" value="ADH-like_C"/>
</dbReference>
<evidence type="ECO:0000259" key="2">
    <source>
        <dbReference type="Pfam" id="PF00107"/>
    </source>
</evidence>
<reference evidence="4" key="1">
    <citation type="submission" date="2019-06" db="EMBL/GenBank/DDBJ databases">
        <authorList>
            <person name="Broberg M."/>
        </authorList>
    </citation>
    <scope>NUCLEOTIDE SEQUENCE [LARGE SCALE GENOMIC DNA]</scope>
</reference>
<dbReference type="PANTHER" id="PTHR45348">
    <property type="entry name" value="HYPOTHETICAL OXIDOREDUCTASE (EUROFUNG)"/>
    <property type="match status" value="1"/>
</dbReference>
<reference evidence="3 4" key="2">
    <citation type="submission" date="2021-10" db="EMBL/GenBank/DDBJ databases">
        <authorList>
            <person name="Piombo E."/>
        </authorList>
    </citation>
    <scope>NUCLEOTIDE SEQUENCE [LARGE SCALE GENOMIC DNA]</scope>
</reference>
<evidence type="ECO:0000313" key="4">
    <source>
        <dbReference type="Proteomes" id="UP000775872"/>
    </source>
</evidence>
<dbReference type="SUPFAM" id="SSF51735">
    <property type="entry name" value="NAD(P)-binding Rossmann-fold domains"/>
    <property type="match status" value="1"/>
</dbReference>
<sequence>MPSSYGTHQDLAVARSELLYKVPSNLSLKDASAICMAAHTSADALFNVIGLGFPAADVTGIDPTGRGILIWGGASSVGCMTIQIAKAAGFQHIFTTASLKNHSVLRQLGATHCFDYHSSSVVNDIQTTQKDLGIDLTMAFDTVGKGASGHGVTDGLSTPALTRSALDSSGFSKDIYLVCTLPVPADSAFKFCTSYRPNGDRNAIGAPQDPEAPIRIHTIMEHLLASTDGGLRLPVVTAVTGVEAGIEAIRRVAAGEVSMEKLVLKHPLE</sequence>
<dbReference type="Proteomes" id="UP000775872">
    <property type="component" value="Unassembled WGS sequence"/>
</dbReference>
<protein>
    <recommendedName>
        <fullName evidence="2">Alcohol dehydrogenase-like C-terminal domain-containing protein</fullName>
    </recommendedName>
</protein>
<organism evidence="3 4">
    <name type="scientific">Clonostachys solani</name>
    <dbReference type="NCBI Taxonomy" id="160281"/>
    <lineage>
        <taxon>Eukaryota</taxon>
        <taxon>Fungi</taxon>
        <taxon>Dikarya</taxon>
        <taxon>Ascomycota</taxon>
        <taxon>Pezizomycotina</taxon>
        <taxon>Sordariomycetes</taxon>
        <taxon>Hypocreomycetidae</taxon>
        <taxon>Hypocreales</taxon>
        <taxon>Bionectriaceae</taxon>
        <taxon>Clonostachys</taxon>
    </lineage>
</organism>
<dbReference type="EMBL" id="CABFOC020000031">
    <property type="protein sequence ID" value="CAH0047590.1"/>
    <property type="molecule type" value="Genomic_DNA"/>
</dbReference>
<evidence type="ECO:0000313" key="3">
    <source>
        <dbReference type="EMBL" id="CAH0047590.1"/>
    </source>
</evidence>
<dbReference type="Gene3D" id="3.40.50.720">
    <property type="entry name" value="NAD(P)-binding Rossmann-like Domain"/>
    <property type="match status" value="1"/>
</dbReference>
<dbReference type="OrthoDB" id="10257049at2759"/>
<accession>A0A9P0EGU5</accession>
<proteinExistence type="predicted"/>
<gene>
    <name evidence="3" type="ORF">CSOL1703_00013605</name>
</gene>
<keyword evidence="1" id="KW-0560">Oxidoreductase</keyword>
<keyword evidence="4" id="KW-1185">Reference proteome</keyword>
<dbReference type="InterPro" id="IPR047122">
    <property type="entry name" value="Trans-enoyl_RdTase-like"/>
</dbReference>
<name>A0A9P0EGU5_9HYPO</name>
<evidence type="ECO:0000256" key="1">
    <source>
        <dbReference type="ARBA" id="ARBA00023002"/>
    </source>
</evidence>
<dbReference type="InterPro" id="IPR036291">
    <property type="entry name" value="NAD(P)-bd_dom_sf"/>
</dbReference>
<dbReference type="AlphaFoldDB" id="A0A9P0EGU5"/>